<evidence type="ECO:0000256" key="1">
    <source>
        <dbReference type="ARBA" id="ARBA00001933"/>
    </source>
</evidence>
<dbReference type="PIRSF" id="PIRSF005572">
    <property type="entry name" value="NifS"/>
    <property type="match status" value="1"/>
</dbReference>
<dbReference type="AlphaFoldDB" id="A0A970BBQ7"/>
<comment type="catalytic activity">
    <reaction evidence="8">
        <text>(sulfur carrier)-H + L-cysteine = (sulfur carrier)-SH + L-alanine</text>
        <dbReference type="Rhea" id="RHEA:43892"/>
        <dbReference type="Rhea" id="RHEA-COMP:14737"/>
        <dbReference type="Rhea" id="RHEA-COMP:14739"/>
        <dbReference type="ChEBI" id="CHEBI:29917"/>
        <dbReference type="ChEBI" id="CHEBI:35235"/>
        <dbReference type="ChEBI" id="CHEBI:57972"/>
        <dbReference type="ChEBI" id="CHEBI:64428"/>
        <dbReference type="EC" id="2.8.1.7"/>
    </reaction>
</comment>
<dbReference type="InterPro" id="IPR015424">
    <property type="entry name" value="PyrdxlP-dep_Trfase"/>
</dbReference>
<evidence type="ECO:0000256" key="3">
    <source>
        <dbReference type="ARBA" id="ARBA00022679"/>
    </source>
</evidence>
<organism evidence="10 11">
    <name type="scientific">Solimonas marina</name>
    <dbReference type="NCBI Taxonomy" id="2714601"/>
    <lineage>
        <taxon>Bacteria</taxon>
        <taxon>Pseudomonadati</taxon>
        <taxon>Pseudomonadota</taxon>
        <taxon>Gammaproteobacteria</taxon>
        <taxon>Nevskiales</taxon>
        <taxon>Nevskiaceae</taxon>
        <taxon>Solimonas</taxon>
    </lineage>
</organism>
<sequence>MPVYFDNNATTRLDPRVLEAMLPYLSGPYGNASSLHRFGRAARDAVERAREQLAMLAGCQSREIIWTSGGTESDNLALKGVTEGALPTRVLYGATEHPAVLETAEALRARGWGVETVAIGRDGLIDGPRFERQLAAGPVRLVSLMRVNNETGVIQDVARAVDPVHAAGGWLHVDAVQALGKIPLDFTALRADLMSVSSHKIYGPKGIGALIVRADVELAPLHHGGVQERGLRGGTENVASIVGFGAAAELALQELDARAAHTQSLREQLESGLRSLPGVQIFADGAPKAPNTVQFAVAGYHGEALLMQLDRKGFAVSSGSACSSGKGEPSHVLLGMGIAYEVADGAVRVSFGKDNSAAEVEQFLAALAAITQAAMPAMQP</sequence>
<feature type="domain" description="Aminotransferase class V" evidence="9">
    <location>
        <begin position="3"/>
        <end position="363"/>
    </location>
</feature>
<reference evidence="10" key="1">
    <citation type="submission" date="2020-03" db="EMBL/GenBank/DDBJ databases">
        <title>Solimonas marina sp. nov., isolated from deep seawater of the Pacific Ocean.</title>
        <authorList>
            <person name="Liu X."/>
            <person name="Lai Q."/>
            <person name="Sun F."/>
            <person name="Gai Y."/>
            <person name="Li G."/>
            <person name="Shao Z."/>
        </authorList>
    </citation>
    <scope>NUCLEOTIDE SEQUENCE</scope>
    <source>
        <strain evidence="10">C16B3</strain>
    </source>
</reference>
<dbReference type="GO" id="GO:0046872">
    <property type="term" value="F:metal ion binding"/>
    <property type="evidence" value="ECO:0007669"/>
    <property type="project" value="UniProtKB-KW"/>
</dbReference>
<dbReference type="PANTHER" id="PTHR11601">
    <property type="entry name" value="CYSTEINE DESULFURYLASE FAMILY MEMBER"/>
    <property type="match status" value="1"/>
</dbReference>
<keyword evidence="3" id="KW-0808">Transferase</keyword>
<comment type="cofactor">
    <cofactor evidence="1">
        <name>pyridoxal 5'-phosphate</name>
        <dbReference type="ChEBI" id="CHEBI:597326"/>
    </cofactor>
</comment>
<gene>
    <name evidence="10" type="ORF">G7Y82_20585</name>
</gene>
<proteinExistence type="inferred from homology"/>
<keyword evidence="5" id="KW-0663">Pyridoxal phosphate</keyword>
<name>A0A970BBQ7_9GAMM</name>
<dbReference type="Gene3D" id="3.40.640.10">
    <property type="entry name" value="Type I PLP-dependent aspartate aminotransferase-like (Major domain)"/>
    <property type="match status" value="1"/>
</dbReference>
<dbReference type="Pfam" id="PF00266">
    <property type="entry name" value="Aminotran_5"/>
    <property type="match status" value="1"/>
</dbReference>
<evidence type="ECO:0000256" key="5">
    <source>
        <dbReference type="ARBA" id="ARBA00022898"/>
    </source>
</evidence>
<dbReference type="Gene3D" id="1.10.260.50">
    <property type="match status" value="1"/>
</dbReference>
<evidence type="ECO:0000256" key="8">
    <source>
        <dbReference type="ARBA" id="ARBA00050776"/>
    </source>
</evidence>
<dbReference type="InterPro" id="IPR000192">
    <property type="entry name" value="Aminotrans_V_dom"/>
</dbReference>
<evidence type="ECO:0000256" key="7">
    <source>
        <dbReference type="ARBA" id="ARBA00023014"/>
    </source>
</evidence>
<dbReference type="InterPro" id="IPR015422">
    <property type="entry name" value="PyrdxlP-dep_Trfase_small"/>
</dbReference>
<dbReference type="RefSeq" id="WP_168150020.1">
    <property type="nucleotide sequence ID" value="NZ_JAAVXB010000019.1"/>
</dbReference>
<keyword evidence="11" id="KW-1185">Reference proteome</keyword>
<keyword evidence="4" id="KW-0479">Metal-binding</keyword>
<evidence type="ECO:0000313" key="11">
    <source>
        <dbReference type="Proteomes" id="UP000653472"/>
    </source>
</evidence>
<keyword evidence="6" id="KW-0408">Iron</keyword>
<dbReference type="Proteomes" id="UP000653472">
    <property type="component" value="Unassembled WGS sequence"/>
</dbReference>
<keyword evidence="7" id="KW-0411">Iron-sulfur</keyword>
<evidence type="ECO:0000256" key="6">
    <source>
        <dbReference type="ARBA" id="ARBA00023004"/>
    </source>
</evidence>
<accession>A0A970BBQ7</accession>
<evidence type="ECO:0000259" key="9">
    <source>
        <dbReference type="Pfam" id="PF00266"/>
    </source>
</evidence>
<dbReference type="Gene3D" id="3.90.1150.10">
    <property type="entry name" value="Aspartate Aminotransferase, domain 1"/>
    <property type="match status" value="1"/>
</dbReference>
<dbReference type="GO" id="GO:0031071">
    <property type="term" value="F:cysteine desulfurase activity"/>
    <property type="evidence" value="ECO:0007669"/>
    <property type="project" value="UniProtKB-EC"/>
</dbReference>
<comment type="caution">
    <text evidence="10">The sequence shown here is derived from an EMBL/GenBank/DDBJ whole genome shotgun (WGS) entry which is preliminary data.</text>
</comment>
<protein>
    <submittedName>
        <fullName evidence="10">Cysteine desulfurase</fullName>
    </submittedName>
</protein>
<dbReference type="SUPFAM" id="SSF53383">
    <property type="entry name" value="PLP-dependent transferases"/>
    <property type="match status" value="1"/>
</dbReference>
<evidence type="ECO:0000256" key="2">
    <source>
        <dbReference type="ARBA" id="ARBA00006490"/>
    </source>
</evidence>
<evidence type="ECO:0000256" key="4">
    <source>
        <dbReference type="ARBA" id="ARBA00022723"/>
    </source>
</evidence>
<evidence type="ECO:0000313" key="10">
    <source>
        <dbReference type="EMBL" id="NKF24711.1"/>
    </source>
</evidence>
<dbReference type="PANTHER" id="PTHR11601:SF34">
    <property type="entry name" value="CYSTEINE DESULFURASE"/>
    <property type="match status" value="1"/>
</dbReference>
<comment type="similarity">
    <text evidence="2">Belongs to the class-V pyridoxal-phosphate-dependent aminotransferase family. NifS/IscS subfamily.</text>
</comment>
<dbReference type="InterPro" id="IPR015421">
    <property type="entry name" value="PyrdxlP-dep_Trfase_major"/>
</dbReference>
<dbReference type="EMBL" id="JAAVXB010000019">
    <property type="protein sequence ID" value="NKF24711.1"/>
    <property type="molecule type" value="Genomic_DNA"/>
</dbReference>
<dbReference type="InterPro" id="IPR016454">
    <property type="entry name" value="Cysteine_dSase"/>
</dbReference>
<dbReference type="GO" id="GO:0051536">
    <property type="term" value="F:iron-sulfur cluster binding"/>
    <property type="evidence" value="ECO:0007669"/>
    <property type="project" value="UniProtKB-KW"/>
</dbReference>